<comment type="caution">
    <text evidence="1">The sequence shown here is derived from an EMBL/GenBank/DDBJ whole genome shotgun (WGS) entry which is preliminary data.</text>
</comment>
<organism evidence="1">
    <name type="scientific">marine sediment metagenome</name>
    <dbReference type="NCBI Taxonomy" id="412755"/>
    <lineage>
        <taxon>unclassified sequences</taxon>
        <taxon>metagenomes</taxon>
        <taxon>ecological metagenomes</taxon>
    </lineage>
</organism>
<protein>
    <recommendedName>
        <fullName evidence="2">Sulfatase N-terminal domain-containing protein</fullName>
    </recommendedName>
</protein>
<proteinExistence type="predicted"/>
<dbReference type="InterPro" id="IPR017850">
    <property type="entry name" value="Alkaline_phosphatase_core_sf"/>
</dbReference>
<dbReference type="Pfam" id="PF01663">
    <property type="entry name" value="Phosphodiest"/>
    <property type="match status" value="1"/>
</dbReference>
<sequence>MRDVSAYLTILDIIRGSPSIYLTWPGYDEVAHHSGPWTRDAFGTLKQYDRVIGRIRKVIAEKAPRPYELVLLSDHGQSFGGTFLMRYGYSLKEFIEKQMPQGASVVQVSGGDDGTISMAAMSAELDNIQEQGMAGNIGRP</sequence>
<accession>X1FG83</accession>
<name>X1FG83_9ZZZZ</name>
<feature type="non-terminal residue" evidence="1">
    <location>
        <position position="140"/>
    </location>
</feature>
<evidence type="ECO:0008006" key="2">
    <source>
        <dbReference type="Google" id="ProtNLM"/>
    </source>
</evidence>
<dbReference type="EMBL" id="BARU01014161">
    <property type="protein sequence ID" value="GAH31520.1"/>
    <property type="molecule type" value="Genomic_DNA"/>
</dbReference>
<dbReference type="AlphaFoldDB" id="X1FG83"/>
<dbReference type="Gene3D" id="3.40.720.10">
    <property type="entry name" value="Alkaline Phosphatase, subunit A"/>
    <property type="match status" value="1"/>
</dbReference>
<dbReference type="InterPro" id="IPR002591">
    <property type="entry name" value="Phosphodiest/P_Trfase"/>
</dbReference>
<evidence type="ECO:0000313" key="1">
    <source>
        <dbReference type="EMBL" id="GAH31520.1"/>
    </source>
</evidence>
<gene>
    <name evidence="1" type="ORF">S03H2_25159</name>
</gene>
<dbReference type="SUPFAM" id="SSF53649">
    <property type="entry name" value="Alkaline phosphatase-like"/>
    <property type="match status" value="1"/>
</dbReference>
<reference evidence="1" key="1">
    <citation type="journal article" date="2014" name="Front. Microbiol.">
        <title>High frequency of phylogenetically diverse reductive dehalogenase-homologous genes in deep subseafloor sedimentary metagenomes.</title>
        <authorList>
            <person name="Kawai M."/>
            <person name="Futagami T."/>
            <person name="Toyoda A."/>
            <person name="Takaki Y."/>
            <person name="Nishi S."/>
            <person name="Hori S."/>
            <person name="Arai W."/>
            <person name="Tsubouchi T."/>
            <person name="Morono Y."/>
            <person name="Uchiyama I."/>
            <person name="Ito T."/>
            <person name="Fujiyama A."/>
            <person name="Inagaki F."/>
            <person name="Takami H."/>
        </authorList>
    </citation>
    <scope>NUCLEOTIDE SEQUENCE</scope>
    <source>
        <strain evidence="1">Expedition CK06-06</strain>
    </source>
</reference>